<organism evidence="1 2">
    <name type="scientific">Danaus chrysippus</name>
    <name type="common">African queen</name>
    <dbReference type="NCBI Taxonomy" id="151541"/>
    <lineage>
        <taxon>Eukaryota</taxon>
        <taxon>Metazoa</taxon>
        <taxon>Ecdysozoa</taxon>
        <taxon>Arthropoda</taxon>
        <taxon>Hexapoda</taxon>
        <taxon>Insecta</taxon>
        <taxon>Pterygota</taxon>
        <taxon>Neoptera</taxon>
        <taxon>Endopterygota</taxon>
        <taxon>Lepidoptera</taxon>
        <taxon>Glossata</taxon>
        <taxon>Ditrysia</taxon>
        <taxon>Papilionoidea</taxon>
        <taxon>Nymphalidae</taxon>
        <taxon>Danainae</taxon>
        <taxon>Danaini</taxon>
        <taxon>Danaina</taxon>
        <taxon>Danaus</taxon>
        <taxon>Anosia</taxon>
    </lineage>
</organism>
<dbReference type="OrthoDB" id="9971063at2759"/>
<evidence type="ECO:0000313" key="2">
    <source>
        <dbReference type="Proteomes" id="UP000789524"/>
    </source>
</evidence>
<reference evidence="1" key="1">
    <citation type="submission" date="2021-09" db="EMBL/GenBank/DDBJ databases">
        <authorList>
            <person name="Martin H S."/>
        </authorList>
    </citation>
    <scope>NUCLEOTIDE SEQUENCE</scope>
</reference>
<gene>
    <name evidence="1" type="ORF">DCHRY22_LOCUS4523</name>
</gene>
<dbReference type="Proteomes" id="UP000789524">
    <property type="component" value="Unassembled WGS sequence"/>
</dbReference>
<accession>A0A8J2QI38</accession>
<proteinExistence type="predicted"/>
<keyword evidence="2" id="KW-1185">Reference proteome</keyword>
<dbReference type="AlphaFoldDB" id="A0A8J2QI38"/>
<name>A0A8J2QI38_9NEOP</name>
<dbReference type="PROSITE" id="PS51257">
    <property type="entry name" value="PROKAR_LIPOPROTEIN"/>
    <property type="match status" value="1"/>
</dbReference>
<sequence>MRLISALAGTTTSITFACSPEILLVTENLRVMHEEPLHPHKVTVWCTVYARRVIGLECENLSPEVLSGVMKNIIK</sequence>
<comment type="caution">
    <text evidence="1">The sequence shown here is derived from an EMBL/GenBank/DDBJ whole genome shotgun (WGS) entry which is preliminary data.</text>
</comment>
<evidence type="ECO:0000313" key="1">
    <source>
        <dbReference type="EMBL" id="CAG9563377.1"/>
    </source>
</evidence>
<dbReference type="EMBL" id="CAKASE010000049">
    <property type="protein sequence ID" value="CAG9563377.1"/>
    <property type="molecule type" value="Genomic_DNA"/>
</dbReference>
<protein>
    <submittedName>
        <fullName evidence="1">(African queen) hypothetical protein</fullName>
    </submittedName>
</protein>